<protein>
    <submittedName>
        <fullName evidence="1">Uncharacterized protein</fullName>
    </submittedName>
</protein>
<name>A0AAQ3KA28_9LILI</name>
<sequence length="255" mass="29059">MEGPSRSHTLWKRWIMRWSSPSSSGRRLVMLRRLLPWTMSESAGLPWTVAKGQDTFTPISAVPLDCGLKIRAIWFCFDYIKLCHRPIFFIEDKSIPEFKRSDRKEVEICQAQLVRSSNAKGQKPLFPRIFRHEAAGSTKGATDYKLKVKRVNMILENAQIAGERGLRVERLLHGFSSVQLQKKWSVAGSRARWTRLAKGETGLALEGEESFAEGHAEGDNHPYNECCGEGIEGHEGRVHRPLLLHDVVVEHQQPY</sequence>
<dbReference type="AlphaFoldDB" id="A0AAQ3KA28"/>
<reference evidence="1 2" key="1">
    <citation type="submission" date="2023-10" db="EMBL/GenBank/DDBJ databases">
        <title>Chromosome-scale genome assembly provides insights into flower coloration mechanisms of Canna indica.</title>
        <authorList>
            <person name="Li C."/>
        </authorList>
    </citation>
    <scope>NUCLEOTIDE SEQUENCE [LARGE SCALE GENOMIC DNA]</scope>
    <source>
        <tissue evidence="1">Flower</tissue>
    </source>
</reference>
<accession>A0AAQ3KA28</accession>
<dbReference type="Proteomes" id="UP001327560">
    <property type="component" value="Chromosome 4"/>
</dbReference>
<evidence type="ECO:0000313" key="1">
    <source>
        <dbReference type="EMBL" id="WOL04824.1"/>
    </source>
</evidence>
<dbReference type="EMBL" id="CP136893">
    <property type="protein sequence ID" value="WOL04824.1"/>
    <property type="molecule type" value="Genomic_DNA"/>
</dbReference>
<organism evidence="1 2">
    <name type="scientific">Canna indica</name>
    <name type="common">Indian-shot</name>
    <dbReference type="NCBI Taxonomy" id="4628"/>
    <lineage>
        <taxon>Eukaryota</taxon>
        <taxon>Viridiplantae</taxon>
        <taxon>Streptophyta</taxon>
        <taxon>Embryophyta</taxon>
        <taxon>Tracheophyta</taxon>
        <taxon>Spermatophyta</taxon>
        <taxon>Magnoliopsida</taxon>
        <taxon>Liliopsida</taxon>
        <taxon>Zingiberales</taxon>
        <taxon>Cannaceae</taxon>
        <taxon>Canna</taxon>
    </lineage>
</organism>
<evidence type="ECO:0000313" key="2">
    <source>
        <dbReference type="Proteomes" id="UP001327560"/>
    </source>
</evidence>
<proteinExistence type="predicted"/>
<gene>
    <name evidence="1" type="ORF">Cni_G13546</name>
</gene>
<keyword evidence="2" id="KW-1185">Reference proteome</keyword>